<evidence type="ECO:0000313" key="7">
    <source>
        <dbReference type="EMBL" id="CAK9252795.1"/>
    </source>
</evidence>
<dbReference type="EMBL" id="CAXAQS010000706">
    <property type="protein sequence ID" value="CAK9252795.1"/>
    <property type="molecule type" value="Genomic_DNA"/>
</dbReference>
<evidence type="ECO:0000256" key="1">
    <source>
        <dbReference type="ARBA" id="ARBA00004141"/>
    </source>
</evidence>
<dbReference type="PANTHER" id="PTHR12608:SF1">
    <property type="entry name" value="TRANSMEMBRANE PROTEIN 165"/>
    <property type="match status" value="1"/>
</dbReference>
<reference evidence="7" key="1">
    <citation type="submission" date="2024-02" db="EMBL/GenBank/DDBJ databases">
        <authorList>
            <consortium name="ELIXIR-Norway"/>
            <consortium name="Elixir Norway"/>
        </authorList>
    </citation>
    <scope>NUCLEOTIDE SEQUENCE</scope>
</reference>
<feature type="non-terminal residue" evidence="7">
    <location>
        <position position="122"/>
    </location>
</feature>
<dbReference type="InterPro" id="IPR001727">
    <property type="entry name" value="GDT1-like"/>
</dbReference>
<feature type="transmembrane region" description="Helical" evidence="6">
    <location>
        <begin position="49"/>
        <end position="67"/>
    </location>
</feature>
<feature type="non-terminal residue" evidence="7">
    <location>
        <position position="1"/>
    </location>
</feature>
<evidence type="ECO:0000256" key="4">
    <source>
        <dbReference type="ARBA" id="ARBA00022989"/>
    </source>
</evidence>
<evidence type="ECO:0000256" key="2">
    <source>
        <dbReference type="ARBA" id="ARBA00009190"/>
    </source>
</evidence>
<protein>
    <submittedName>
        <fullName evidence="7">Uncharacterized protein</fullName>
    </submittedName>
</protein>
<evidence type="ECO:0000256" key="3">
    <source>
        <dbReference type="ARBA" id="ARBA00022692"/>
    </source>
</evidence>
<comment type="similarity">
    <text evidence="2">Belongs to the GDT1 family.</text>
</comment>
<sequence>PVFLVLYHKQFYQSFSDHAKDTVSSRMIRSITIEQAFALDIFFSMLPRAYTHLASILLFIYFGIKLLKDAMEMRSDGPSDELHEVEEELINKKNSENVHVDVVTTGVLPANTSPSSTSISNS</sequence>
<dbReference type="PANTHER" id="PTHR12608">
    <property type="entry name" value="TRANSMEMBRANE PROTEIN HTP-1 RELATED"/>
    <property type="match status" value="1"/>
</dbReference>
<proteinExistence type="inferred from homology"/>
<organism evidence="7 8">
    <name type="scientific">Sphagnum jensenii</name>
    <dbReference type="NCBI Taxonomy" id="128206"/>
    <lineage>
        <taxon>Eukaryota</taxon>
        <taxon>Viridiplantae</taxon>
        <taxon>Streptophyta</taxon>
        <taxon>Embryophyta</taxon>
        <taxon>Bryophyta</taxon>
        <taxon>Sphagnophytina</taxon>
        <taxon>Sphagnopsida</taxon>
        <taxon>Sphagnales</taxon>
        <taxon>Sphagnaceae</taxon>
        <taxon>Sphagnum</taxon>
    </lineage>
</organism>
<accession>A0ABP0VIE3</accession>
<dbReference type="Proteomes" id="UP001497444">
    <property type="component" value="Unassembled WGS sequence"/>
</dbReference>
<evidence type="ECO:0000313" key="8">
    <source>
        <dbReference type="Proteomes" id="UP001497444"/>
    </source>
</evidence>
<comment type="subcellular location">
    <subcellularLocation>
        <location evidence="1">Membrane</location>
        <topology evidence="1">Multi-pass membrane protein</topology>
    </subcellularLocation>
</comment>
<keyword evidence="3 6" id="KW-0812">Transmembrane</keyword>
<gene>
    <name evidence="7" type="ORF">CSSPJE1EN1_LOCUS28173</name>
</gene>
<comment type="caution">
    <text evidence="7">The sequence shown here is derived from an EMBL/GenBank/DDBJ whole genome shotgun (WGS) entry which is preliminary data.</text>
</comment>
<evidence type="ECO:0000256" key="5">
    <source>
        <dbReference type="ARBA" id="ARBA00023136"/>
    </source>
</evidence>
<keyword evidence="8" id="KW-1185">Reference proteome</keyword>
<evidence type="ECO:0000256" key="6">
    <source>
        <dbReference type="SAM" id="Phobius"/>
    </source>
</evidence>
<keyword evidence="4 6" id="KW-1133">Transmembrane helix</keyword>
<keyword evidence="5 6" id="KW-0472">Membrane</keyword>
<name>A0ABP0VIE3_9BRYO</name>